<dbReference type="EMBL" id="LOED01000034">
    <property type="protein sequence ID" value="KXG75062.1"/>
    <property type="molecule type" value="Genomic_DNA"/>
</dbReference>
<evidence type="ECO:0000313" key="2">
    <source>
        <dbReference type="EMBL" id="KXG75062.1"/>
    </source>
</evidence>
<gene>
    <name evidence="2" type="primary">acsD</name>
    <name evidence="2" type="ORF">AN618_20860</name>
</gene>
<proteinExistence type="predicted"/>
<reference evidence="2 3" key="1">
    <citation type="submission" date="2015-12" db="EMBL/GenBank/DDBJ databases">
        <title>Draft genome sequnece of Fervidicola ferrireducens strain Y170.</title>
        <authorList>
            <person name="Patel B.K."/>
        </authorList>
    </citation>
    <scope>NUCLEOTIDE SEQUENCE [LARGE SCALE GENOMIC DNA]</scope>
    <source>
        <strain evidence="2 3">Y170</strain>
    </source>
</reference>
<sequence length="311" mass="33886">MAYKKPVQKFTGKIREVTLGENLKLGGESVLPFYSFDGDTGHKPALGMEIWDVYPESWPATIVNELGDKARKPAEWAKYVEEKYSPDFICLRLVGANQDAGDKSPEECALVAKEVAEAVNLPLVIAGCDSNEKNGKIFTKVAEALPEKNIAFLSAVEGNYKEVGAAVGLAYGNIVVAESSVDLNLAKQLNILLMQLGVKPEKMLMNPGCSAVGYGFEYVVTTLDRIRLAALDQNDTTLQIPIIMPVSFETWKVKESVATEDDVPEWGNQEERGIAVEISTAVGVLAAGANAVILRHPRSLQVLREFINCLI</sequence>
<evidence type="ECO:0000259" key="1">
    <source>
        <dbReference type="Pfam" id="PF03599"/>
    </source>
</evidence>
<dbReference type="NCBIfam" id="NF040759">
    <property type="entry name" value="WLP_AcsD"/>
    <property type="match status" value="1"/>
</dbReference>
<dbReference type="RefSeq" id="WP_066354709.1">
    <property type="nucleotide sequence ID" value="NZ_LOED01000034.1"/>
</dbReference>
<dbReference type="OrthoDB" id="148113at2"/>
<dbReference type="Proteomes" id="UP000070427">
    <property type="component" value="Unassembled WGS sequence"/>
</dbReference>
<evidence type="ECO:0000313" key="3">
    <source>
        <dbReference type="Proteomes" id="UP000070427"/>
    </source>
</evidence>
<organism evidence="2 3">
    <name type="scientific">Fervidicola ferrireducens</name>
    <dbReference type="NCBI Taxonomy" id="520764"/>
    <lineage>
        <taxon>Bacteria</taxon>
        <taxon>Bacillati</taxon>
        <taxon>Bacillota</taxon>
        <taxon>Clostridia</taxon>
        <taxon>Thermosediminibacterales</taxon>
        <taxon>Thermosediminibacteraceae</taxon>
        <taxon>Fervidicola</taxon>
    </lineage>
</organism>
<dbReference type="NCBIfam" id="NF003376">
    <property type="entry name" value="PRK04452.1-2"/>
    <property type="match status" value="1"/>
</dbReference>
<dbReference type="InterPro" id="IPR051069">
    <property type="entry name" value="ACDS_complex_subunit"/>
</dbReference>
<feature type="domain" description="CO dehydrogenase/acetyl-CoA synthase delta subunit TIM barrel" evidence="1">
    <location>
        <begin position="18"/>
        <end position="259"/>
    </location>
</feature>
<dbReference type="PATRIC" id="fig|520764.3.peg.2231"/>
<dbReference type="PANTHER" id="PTHR36214">
    <property type="match status" value="1"/>
</dbReference>
<dbReference type="PANTHER" id="PTHR36214:SF3">
    <property type="entry name" value="ACETYL-COA DECARBONYLASE_SYNTHASE COMPLEX SUBUNIT GAMMA"/>
    <property type="match status" value="1"/>
</dbReference>
<protein>
    <submittedName>
        <fullName evidence="2">Corrinoid/iron-sulfur protein small subunit</fullName>
    </submittedName>
</protein>
<dbReference type="AlphaFoldDB" id="A0A140L3D7"/>
<dbReference type="STRING" id="520764.AN618_20860"/>
<keyword evidence="3" id="KW-1185">Reference proteome</keyword>
<dbReference type="Gene3D" id="3.20.20.20">
    <property type="entry name" value="Dihydropteroate synthase-like"/>
    <property type="match status" value="1"/>
</dbReference>
<dbReference type="Pfam" id="PF03599">
    <property type="entry name" value="CdhD"/>
    <property type="match status" value="1"/>
</dbReference>
<dbReference type="InParanoid" id="A0A140L3D7"/>
<comment type="caution">
    <text evidence="2">The sequence shown here is derived from an EMBL/GenBank/DDBJ whole genome shotgun (WGS) entry which is preliminary data.</text>
</comment>
<accession>A0A140L3D7</accession>
<dbReference type="InterPro" id="IPR011005">
    <property type="entry name" value="Dihydropteroate_synth-like_sf"/>
</dbReference>
<dbReference type="SUPFAM" id="SSF51717">
    <property type="entry name" value="Dihydropteroate synthetase-like"/>
    <property type="match status" value="1"/>
</dbReference>
<name>A0A140L3D7_9FIRM</name>
<dbReference type="InterPro" id="IPR016041">
    <property type="entry name" value="Ac-CoA_synth_d_su_TIM-brl"/>
</dbReference>